<feature type="region of interest" description="Disordered" evidence="1">
    <location>
        <begin position="422"/>
        <end position="464"/>
    </location>
</feature>
<gene>
    <name evidence="3" type="ORF">HINF_LOCUS59015</name>
    <name evidence="2" type="ORF">HINF_LOCUS8599</name>
</gene>
<evidence type="ECO:0000313" key="3">
    <source>
        <dbReference type="EMBL" id="CAL6078667.1"/>
    </source>
</evidence>
<reference evidence="2" key="1">
    <citation type="submission" date="2023-06" db="EMBL/GenBank/DDBJ databases">
        <authorList>
            <person name="Kurt Z."/>
        </authorList>
    </citation>
    <scope>NUCLEOTIDE SEQUENCE</scope>
</reference>
<reference evidence="3 4" key="2">
    <citation type="submission" date="2024-07" db="EMBL/GenBank/DDBJ databases">
        <authorList>
            <person name="Akdeniz Z."/>
        </authorList>
    </citation>
    <scope>NUCLEOTIDE SEQUENCE [LARGE SCALE GENOMIC DNA]</scope>
</reference>
<name>A0AA86NKV3_9EUKA</name>
<accession>A0AA86NKV3</accession>
<dbReference type="AlphaFoldDB" id="A0AA86NKV3"/>
<proteinExistence type="predicted"/>
<organism evidence="2">
    <name type="scientific">Hexamita inflata</name>
    <dbReference type="NCBI Taxonomy" id="28002"/>
    <lineage>
        <taxon>Eukaryota</taxon>
        <taxon>Metamonada</taxon>
        <taxon>Diplomonadida</taxon>
        <taxon>Hexamitidae</taxon>
        <taxon>Hexamitinae</taxon>
        <taxon>Hexamita</taxon>
    </lineage>
</organism>
<comment type="caution">
    <text evidence="2">The sequence shown here is derived from an EMBL/GenBank/DDBJ whole genome shotgun (WGS) entry which is preliminary data.</text>
</comment>
<sequence>MRGGRSTVCRRPCASPRYERRVQTHGRAANHSALGRLIPKQREGPGYSLWRTPDKRSLLRAAFECNTSTCAAETAQRSSALLAAAVGVVRLELGSICQATHTAAKCSAKAACQKVGHAAPLACGLDNFRPKVKSIRVPSCRVGQLCQIAAVIGCTGCELHNGPTELFQYFFSKLILFLIGGGNLRKQGVWRASPCFQRRAVRAGPRPQRSSACSPSSLQIVIRTSSHHLLRRPRCRLRQMASAPMLASVQITRRTGCLGGGICNDRIRSHKLTCRVAEVGSISGLTLAIVARVLRTPYLSDALRDAHGARHRRSLRLADAKNCRRRKICSCTRNEGGHIAIHRRPCALPRFERLFQIHRRVANRSALGHLTPKQREGLHYFLWLTPVKDLCFASHLNAPPQHVPRDSPAIQRAFGCGCRSRSFRTREHSPGSSRRRKVQCYGQRTRKQVTPRPSSVSWITSSQK</sequence>
<feature type="compositionally biased region" description="Polar residues" evidence="1">
    <location>
        <begin position="451"/>
        <end position="464"/>
    </location>
</feature>
<evidence type="ECO:0000313" key="2">
    <source>
        <dbReference type="EMBL" id="CAI9920954.1"/>
    </source>
</evidence>
<dbReference type="EMBL" id="CATOUU010000205">
    <property type="protein sequence ID" value="CAI9920954.1"/>
    <property type="molecule type" value="Genomic_DNA"/>
</dbReference>
<evidence type="ECO:0000313" key="4">
    <source>
        <dbReference type="Proteomes" id="UP001642409"/>
    </source>
</evidence>
<keyword evidence="4" id="KW-1185">Reference proteome</keyword>
<dbReference type="EMBL" id="CAXDID020000335">
    <property type="protein sequence ID" value="CAL6078667.1"/>
    <property type="molecule type" value="Genomic_DNA"/>
</dbReference>
<protein>
    <submittedName>
        <fullName evidence="3">Hypothetical_protein</fullName>
    </submittedName>
</protein>
<feature type="compositionally biased region" description="Basic residues" evidence="1">
    <location>
        <begin position="433"/>
        <end position="449"/>
    </location>
</feature>
<evidence type="ECO:0000256" key="1">
    <source>
        <dbReference type="SAM" id="MobiDB-lite"/>
    </source>
</evidence>
<dbReference type="Proteomes" id="UP001642409">
    <property type="component" value="Unassembled WGS sequence"/>
</dbReference>